<feature type="non-terminal residue" evidence="3">
    <location>
        <position position="1"/>
    </location>
</feature>
<dbReference type="Gene3D" id="2.10.25.10">
    <property type="entry name" value="Laminin"/>
    <property type="match status" value="1"/>
</dbReference>
<name>A0AAD1VXV5_PELCU</name>
<dbReference type="EMBL" id="OW240914">
    <property type="protein sequence ID" value="CAH2275808.1"/>
    <property type="molecule type" value="Genomic_DNA"/>
</dbReference>
<dbReference type="Proteomes" id="UP001295444">
    <property type="component" value="Chromosome 03"/>
</dbReference>
<dbReference type="GO" id="GO:0031012">
    <property type="term" value="C:extracellular matrix"/>
    <property type="evidence" value="ECO:0007669"/>
    <property type="project" value="TreeGrafter"/>
</dbReference>
<dbReference type="InterPro" id="IPR050780">
    <property type="entry name" value="Mucin_vWF_Thrombospondin_sf"/>
</dbReference>
<dbReference type="InterPro" id="IPR002919">
    <property type="entry name" value="TIL_dom"/>
</dbReference>
<accession>A0AAD1VXV5</accession>
<dbReference type="PANTHER" id="PTHR11339:SF404">
    <property type="entry name" value="MUCIN-19"/>
    <property type="match status" value="1"/>
</dbReference>
<keyword evidence="1" id="KW-1015">Disulfide bond</keyword>
<gene>
    <name evidence="3" type="ORF">PECUL_23A013436</name>
</gene>
<feature type="non-terminal residue" evidence="3">
    <location>
        <position position="211"/>
    </location>
</feature>
<dbReference type="AlphaFoldDB" id="A0AAD1VXV5"/>
<sequence length="211" mass="23064">NELPEFIESNIIEKSDETDYQTSDPNNEGFNYCSNLISLYFTSLDIGSTTLDGYSKVCGYEYSSCENEDKRTCACPTLTDLARISGNQGCSDGLKSWRYDENIVCAMPECPETQIYDECAPLIQPTCSNPKPFQEKGVVSGCVCPEGLVIDDLGGSSICIPISDCPCVYAGQIYKSGEIRKSICNSQWSRVTGGASCGEICKVFEETCIIN</sequence>
<evidence type="ECO:0000256" key="1">
    <source>
        <dbReference type="ARBA" id="ARBA00023157"/>
    </source>
</evidence>
<organism evidence="3 4">
    <name type="scientific">Pelobates cultripes</name>
    <name type="common">Western spadefoot toad</name>
    <dbReference type="NCBI Taxonomy" id="61616"/>
    <lineage>
        <taxon>Eukaryota</taxon>
        <taxon>Metazoa</taxon>
        <taxon>Chordata</taxon>
        <taxon>Craniata</taxon>
        <taxon>Vertebrata</taxon>
        <taxon>Euteleostomi</taxon>
        <taxon>Amphibia</taxon>
        <taxon>Batrachia</taxon>
        <taxon>Anura</taxon>
        <taxon>Pelobatoidea</taxon>
        <taxon>Pelobatidae</taxon>
        <taxon>Pelobates</taxon>
    </lineage>
</organism>
<proteinExistence type="predicted"/>
<reference evidence="3" key="1">
    <citation type="submission" date="2022-03" db="EMBL/GenBank/DDBJ databases">
        <authorList>
            <person name="Alioto T."/>
            <person name="Alioto T."/>
            <person name="Gomez Garrido J."/>
        </authorList>
    </citation>
    <scope>NUCLEOTIDE SEQUENCE</scope>
</reference>
<dbReference type="Pfam" id="PF01826">
    <property type="entry name" value="TIL"/>
    <property type="match status" value="1"/>
</dbReference>
<protein>
    <recommendedName>
        <fullName evidence="2">TIL domain-containing protein</fullName>
    </recommendedName>
</protein>
<keyword evidence="4" id="KW-1185">Reference proteome</keyword>
<dbReference type="PANTHER" id="PTHR11339">
    <property type="entry name" value="EXTRACELLULAR MATRIX GLYCOPROTEIN RELATED"/>
    <property type="match status" value="1"/>
</dbReference>
<dbReference type="InterPro" id="IPR036084">
    <property type="entry name" value="Ser_inhib-like_sf"/>
</dbReference>
<dbReference type="CDD" id="cd19941">
    <property type="entry name" value="TIL"/>
    <property type="match status" value="1"/>
</dbReference>
<dbReference type="GO" id="GO:0005615">
    <property type="term" value="C:extracellular space"/>
    <property type="evidence" value="ECO:0007669"/>
    <property type="project" value="TreeGrafter"/>
</dbReference>
<feature type="domain" description="TIL" evidence="2">
    <location>
        <begin position="110"/>
        <end position="165"/>
    </location>
</feature>
<evidence type="ECO:0000313" key="4">
    <source>
        <dbReference type="Proteomes" id="UP001295444"/>
    </source>
</evidence>
<evidence type="ECO:0000259" key="2">
    <source>
        <dbReference type="Pfam" id="PF01826"/>
    </source>
</evidence>
<dbReference type="SUPFAM" id="SSF57567">
    <property type="entry name" value="Serine protease inhibitors"/>
    <property type="match status" value="1"/>
</dbReference>
<evidence type="ECO:0000313" key="3">
    <source>
        <dbReference type="EMBL" id="CAH2275808.1"/>
    </source>
</evidence>